<dbReference type="InterPro" id="IPR050257">
    <property type="entry name" value="eL8/uL1-like"/>
</dbReference>
<dbReference type="InterPro" id="IPR023674">
    <property type="entry name" value="Ribosomal_uL1-like"/>
</dbReference>
<dbReference type="InterPro" id="IPR016095">
    <property type="entry name" value="Ribosomal_uL1_3-a/b-sand"/>
</dbReference>
<dbReference type="AlphaFoldDB" id="A0AAV9IMY5"/>
<protein>
    <recommendedName>
        <fullName evidence="3">Ribosomal protein L1</fullName>
    </recommendedName>
</protein>
<comment type="caution">
    <text evidence="1">The sequence shown here is derived from an EMBL/GenBank/DDBJ whole genome shotgun (WGS) entry which is preliminary data.</text>
</comment>
<dbReference type="CDD" id="cd00403">
    <property type="entry name" value="Ribosomal_L1"/>
    <property type="match status" value="1"/>
</dbReference>
<dbReference type="Gene3D" id="3.30.190.20">
    <property type="match status" value="1"/>
</dbReference>
<evidence type="ECO:0000313" key="2">
    <source>
        <dbReference type="Proteomes" id="UP001300502"/>
    </source>
</evidence>
<dbReference type="SUPFAM" id="SSF56808">
    <property type="entry name" value="Ribosomal protein L1"/>
    <property type="match status" value="1"/>
</dbReference>
<dbReference type="Proteomes" id="UP001300502">
    <property type="component" value="Unassembled WGS sequence"/>
</dbReference>
<proteinExistence type="predicted"/>
<dbReference type="EMBL" id="JANCYU010000067">
    <property type="protein sequence ID" value="KAK4528662.1"/>
    <property type="molecule type" value="Genomic_DNA"/>
</dbReference>
<name>A0AAV9IMY5_9RHOD</name>
<keyword evidence="2" id="KW-1185">Reference proteome</keyword>
<dbReference type="InterPro" id="IPR028364">
    <property type="entry name" value="Ribosomal_uL1/biogenesis"/>
</dbReference>
<evidence type="ECO:0000313" key="1">
    <source>
        <dbReference type="EMBL" id="KAK4528662.1"/>
    </source>
</evidence>
<dbReference type="Gene3D" id="3.40.50.790">
    <property type="match status" value="1"/>
</dbReference>
<organism evidence="1 2">
    <name type="scientific">Galdieria yellowstonensis</name>
    <dbReference type="NCBI Taxonomy" id="3028027"/>
    <lineage>
        <taxon>Eukaryota</taxon>
        <taxon>Rhodophyta</taxon>
        <taxon>Bangiophyceae</taxon>
        <taxon>Galdieriales</taxon>
        <taxon>Galdieriaceae</taxon>
        <taxon>Galdieria</taxon>
    </lineage>
</organism>
<gene>
    <name evidence="1" type="ORF">GAYE_SCF62G6607</name>
</gene>
<accession>A0AAV9IMY5</accession>
<evidence type="ECO:0008006" key="3">
    <source>
        <dbReference type="Google" id="ProtNLM"/>
    </source>
</evidence>
<sequence>MLSSTVEMVEEEELVPRERILEAVQALRALREKQDRKTRHSLLSESEDFIFFIVTFRQIPERKAWKPCPITLPHPIYIAGESEVCFIVKDPQRQIKDYLAEHHIEGISKVIGVTKLRKKYSTFALRRELIQSYDLFLADDRVVPMLARALGKECFRKKKVPIPINMEKKDIGREIQKALQRTYLFYVDGPCSSARIGKMSFTDEAIVENVLSGVSTLSRSSSGGWDNIQSLLLKTVDSVALPIYQSYRKNALP</sequence>
<dbReference type="Pfam" id="PF00687">
    <property type="entry name" value="Ribosomal_L1"/>
    <property type="match status" value="1"/>
</dbReference>
<reference evidence="1 2" key="1">
    <citation type="submission" date="2022-07" db="EMBL/GenBank/DDBJ databases">
        <title>Genome-wide signatures of adaptation to extreme environments.</title>
        <authorList>
            <person name="Cho C.H."/>
            <person name="Yoon H.S."/>
        </authorList>
    </citation>
    <scope>NUCLEOTIDE SEQUENCE [LARGE SCALE GENOMIC DNA]</scope>
    <source>
        <strain evidence="1 2">108.79 E11</strain>
    </source>
</reference>
<dbReference type="PANTHER" id="PTHR23105">
    <property type="entry name" value="RIBOSOMAL PROTEIN L7AE FAMILY MEMBER"/>
    <property type="match status" value="1"/>
</dbReference>
<dbReference type="GO" id="GO:0003723">
    <property type="term" value="F:RNA binding"/>
    <property type="evidence" value="ECO:0007669"/>
    <property type="project" value="InterPro"/>
</dbReference>